<feature type="compositionally biased region" description="Low complexity" evidence="1">
    <location>
        <begin position="56"/>
        <end position="75"/>
    </location>
</feature>
<dbReference type="Pfam" id="PF26526">
    <property type="entry name" value="DUF8175"/>
    <property type="match status" value="1"/>
</dbReference>
<dbReference type="Proteomes" id="UP000575985">
    <property type="component" value="Unassembled WGS sequence"/>
</dbReference>
<reference evidence="4 5" key="1">
    <citation type="submission" date="2020-07" db="EMBL/GenBank/DDBJ databases">
        <title>Sequencing the genomes of 1000 actinobacteria strains.</title>
        <authorList>
            <person name="Klenk H.-P."/>
        </authorList>
    </citation>
    <scope>NUCLEOTIDE SEQUENCE [LARGE SCALE GENOMIC DNA]</scope>
    <source>
        <strain evidence="4 5">DSM 45927</strain>
    </source>
</reference>
<keyword evidence="2" id="KW-1133">Transmembrane helix</keyword>
<keyword evidence="2" id="KW-0812">Transmembrane</keyword>
<evidence type="ECO:0000256" key="1">
    <source>
        <dbReference type="SAM" id="MobiDB-lite"/>
    </source>
</evidence>
<keyword evidence="5" id="KW-1185">Reference proteome</keyword>
<dbReference type="AlphaFoldDB" id="A0A853BRH2"/>
<proteinExistence type="predicted"/>
<name>A0A853BRH2_9ACTN</name>
<comment type="caution">
    <text evidence="4">The sequence shown here is derived from an EMBL/GenBank/DDBJ whole genome shotgun (WGS) entry which is preliminary data.</text>
</comment>
<feature type="transmembrane region" description="Helical" evidence="2">
    <location>
        <begin position="25"/>
        <end position="48"/>
    </location>
</feature>
<keyword evidence="2" id="KW-0472">Membrane</keyword>
<dbReference type="RefSeq" id="WP_179768706.1">
    <property type="nucleotide sequence ID" value="NZ_JACCFO010000001.1"/>
</dbReference>
<organism evidence="4 5">
    <name type="scientific">Streptomonospora nanhaiensis</name>
    <dbReference type="NCBI Taxonomy" id="1323731"/>
    <lineage>
        <taxon>Bacteria</taxon>
        <taxon>Bacillati</taxon>
        <taxon>Actinomycetota</taxon>
        <taxon>Actinomycetes</taxon>
        <taxon>Streptosporangiales</taxon>
        <taxon>Nocardiopsidaceae</taxon>
        <taxon>Streptomonospora</taxon>
    </lineage>
</organism>
<protein>
    <recommendedName>
        <fullName evidence="3">DUF8175 domain-containing protein</fullName>
    </recommendedName>
</protein>
<accession>A0A853BRH2</accession>
<evidence type="ECO:0000259" key="3">
    <source>
        <dbReference type="Pfam" id="PF26526"/>
    </source>
</evidence>
<dbReference type="EMBL" id="JACCFO010000001">
    <property type="protein sequence ID" value="NYI97335.1"/>
    <property type="molecule type" value="Genomic_DNA"/>
</dbReference>
<feature type="region of interest" description="Disordered" evidence="1">
    <location>
        <begin position="49"/>
        <end position="104"/>
    </location>
</feature>
<gene>
    <name evidence="4" type="ORF">HNR12_003612</name>
</gene>
<feature type="domain" description="DUF8175" evidence="3">
    <location>
        <begin position="74"/>
        <end position="262"/>
    </location>
</feature>
<evidence type="ECO:0000313" key="5">
    <source>
        <dbReference type="Proteomes" id="UP000575985"/>
    </source>
</evidence>
<sequence length="268" mass="27739">MSDSEYGSDGADEPRPASLLASRSFVISVIVVLAIVAAGVTTTLSLVLGEDEDSPETAAEGEGVPPEGEAPGAEESAVPRSDGSDSACGLPDGGGTTFTEWPDGTTWDPVGVMEAPSVEDQGPGVVEESGLRHCYAHSPTGAVFAAVNYSAQATDPALAYPDVLPHLLAEGPGRQAMARDLERVGPDGAGTAQGDIAGVRLLAYGTDRARVDLALLMEEEDQLVSFVVDLRWEDGDWKVVTRENGGMMIPASLLNDLVGFVPTDAGSR</sequence>
<evidence type="ECO:0000256" key="2">
    <source>
        <dbReference type="SAM" id="Phobius"/>
    </source>
</evidence>
<evidence type="ECO:0000313" key="4">
    <source>
        <dbReference type="EMBL" id="NYI97335.1"/>
    </source>
</evidence>
<dbReference type="InterPro" id="IPR058488">
    <property type="entry name" value="DUF8175"/>
</dbReference>